<dbReference type="SMART" id="SM00287">
    <property type="entry name" value="SH3b"/>
    <property type="match status" value="1"/>
</dbReference>
<name>A0A2M8L338_9BACT</name>
<comment type="caution">
    <text evidence="3">The sequence shown here is derived from an EMBL/GenBank/DDBJ whole genome shotgun (WGS) entry which is preliminary data.</text>
</comment>
<dbReference type="PROSITE" id="PS51781">
    <property type="entry name" value="SH3B"/>
    <property type="match status" value="1"/>
</dbReference>
<feature type="region of interest" description="Disordered" evidence="1">
    <location>
        <begin position="42"/>
        <end position="89"/>
    </location>
</feature>
<gene>
    <name evidence="3" type="ORF">COU95_03170</name>
</gene>
<evidence type="ECO:0000313" key="4">
    <source>
        <dbReference type="Proteomes" id="UP000231474"/>
    </source>
</evidence>
<dbReference type="EMBL" id="PFEK01000062">
    <property type="protein sequence ID" value="PJE67319.1"/>
    <property type="molecule type" value="Genomic_DNA"/>
</dbReference>
<dbReference type="Gene3D" id="2.30.30.40">
    <property type="entry name" value="SH3 Domains"/>
    <property type="match status" value="1"/>
</dbReference>
<dbReference type="AlphaFoldDB" id="A0A2M8L338"/>
<dbReference type="Proteomes" id="UP000231474">
    <property type="component" value="Unassembled WGS sequence"/>
</dbReference>
<feature type="non-terminal residue" evidence="3">
    <location>
        <position position="1"/>
    </location>
</feature>
<feature type="domain" description="SH3b" evidence="2">
    <location>
        <begin position="88"/>
        <end position="151"/>
    </location>
</feature>
<protein>
    <recommendedName>
        <fullName evidence="2">SH3b domain-containing protein</fullName>
    </recommendedName>
</protein>
<feature type="compositionally biased region" description="Pro residues" evidence="1">
    <location>
        <begin position="70"/>
        <end position="86"/>
    </location>
</feature>
<dbReference type="InterPro" id="IPR003646">
    <property type="entry name" value="SH3-like_bac-type"/>
</dbReference>
<accession>A0A2M8L338</accession>
<proteinExistence type="predicted"/>
<evidence type="ECO:0000259" key="2">
    <source>
        <dbReference type="PROSITE" id="PS51781"/>
    </source>
</evidence>
<evidence type="ECO:0000313" key="3">
    <source>
        <dbReference type="EMBL" id="PJE67319.1"/>
    </source>
</evidence>
<organism evidence="3 4">
    <name type="scientific">Candidatus Shapirobacteria bacterium CG10_big_fil_rev_8_21_14_0_10_40_9</name>
    <dbReference type="NCBI Taxonomy" id="1974888"/>
    <lineage>
        <taxon>Bacteria</taxon>
        <taxon>Candidatus Shapironibacteriota</taxon>
    </lineage>
</organism>
<evidence type="ECO:0000256" key="1">
    <source>
        <dbReference type="SAM" id="MobiDB-lite"/>
    </source>
</evidence>
<reference evidence="4" key="1">
    <citation type="submission" date="2017-09" db="EMBL/GenBank/DDBJ databases">
        <title>Depth-based differentiation of microbial function through sediment-hosted aquifers and enrichment of novel symbionts in the deep terrestrial subsurface.</title>
        <authorList>
            <person name="Probst A.J."/>
            <person name="Ladd B."/>
            <person name="Jarett J.K."/>
            <person name="Geller-Mcgrath D.E."/>
            <person name="Sieber C.M.K."/>
            <person name="Emerson J.B."/>
            <person name="Anantharaman K."/>
            <person name="Thomas B.C."/>
            <person name="Malmstrom R."/>
            <person name="Stieglmeier M."/>
            <person name="Klingl A."/>
            <person name="Woyke T."/>
            <person name="Ryan C.M."/>
            <person name="Banfield J.F."/>
        </authorList>
    </citation>
    <scope>NUCLEOTIDE SEQUENCE [LARGE SCALE GENOMIC DNA]</scope>
</reference>
<sequence length="151" mass="16470">RGFTPVSLDKLSEGEISISLSASGFKEKTVRTKLTLGFKTNVSAKLAESEEGEEPTGTPTPTGTVTPTPKLTPKPTGPTATPPPRPYIEIKETPTGWLRVRLEPSTTASEAAKVYPGEMYSLLDEESGWYKIEYQKGKDGWVSGQYAEKFK</sequence>
<feature type="compositionally biased region" description="Low complexity" evidence="1">
    <location>
        <begin position="55"/>
        <end position="69"/>
    </location>
</feature>
<dbReference type="Pfam" id="PF08239">
    <property type="entry name" value="SH3_3"/>
    <property type="match status" value="1"/>
</dbReference>